<dbReference type="OrthoDB" id="1375705at2"/>
<proteinExistence type="predicted"/>
<evidence type="ECO:0000313" key="2">
    <source>
        <dbReference type="Proteomes" id="UP000247681"/>
    </source>
</evidence>
<dbReference type="AlphaFoldDB" id="A0A2V4C597"/>
<sequence>MESDEKNERGKMTAEKTLQMLKDEGVEVTLEQAGMILEFLRKLANMSVYNYLNKKDEKNSRPIRESEYR</sequence>
<gene>
    <name evidence="1" type="ORF">DMB68_04865</name>
</gene>
<keyword evidence="2" id="KW-1185">Reference proteome</keyword>
<evidence type="ECO:0000313" key="1">
    <source>
        <dbReference type="EMBL" id="PXY46508.1"/>
    </source>
</evidence>
<protein>
    <submittedName>
        <fullName evidence="1">Uncharacterized protein</fullName>
    </submittedName>
</protein>
<dbReference type="Proteomes" id="UP000247681">
    <property type="component" value="Unassembled WGS sequence"/>
</dbReference>
<reference evidence="1 2" key="1">
    <citation type="submission" date="2018-05" db="EMBL/GenBank/DDBJ databases">
        <title>Flavobacterium sp. strain IMCC34758, incomplete genome.</title>
        <authorList>
            <person name="Joung Y."/>
        </authorList>
    </citation>
    <scope>NUCLEOTIDE SEQUENCE [LARGE SCALE GENOMIC DNA]</scope>
    <source>
        <strain evidence="1 2">IMCC34758</strain>
    </source>
</reference>
<dbReference type="RefSeq" id="WP_110345516.1">
    <property type="nucleotide sequence ID" value="NZ_QJHL01000001.1"/>
</dbReference>
<dbReference type="EMBL" id="QJHL01000001">
    <property type="protein sequence ID" value="PXY46508.1"/>
    <property type="molecule type" value="Genomic_DNA"/>
</dbReference>
<organism evidence="1 2">
    <name type="scientific">Flavobacterium hydrophilum</name>
    <dbReference type="NCBI Taxonomy" id="2211445"/>
    <lineage>
        <taxon>Bacteria</taxon>
        <taxon>Pseudomonadati</taxon>
        <taxon>Bacteroidota</taxon>
        <taxon>Flavobacteriia</taxon>
        <taxon>Flavobacteriales</taxon>
        <taxon>Flavobacteriaceae</taxon>
        <taxon>Flavobacterium</taxon>
    </lineage>
</organism>
<name>A0A2V4C597_9FLAO</name>
<accession>A0A2V4C597</accession>
<comment type="caution">
    <text evidence="1">The sequence shown here is derived from an EMBL/GenBank/DDBJ whole genome shotgun (WGS) entry which is preliminary data.</text>
</comment>